<dbReference type="InterPro" id="IPR036425">
    <property type="entry name" value="MoaB/Mog-like_dom_sf"/>
</dbReference>
<dbReference type="GO" id="GO:0005829">
    <property type="term" value="C:cytosol"/>
    <property type="evidence" value="ECO:0007669"/>
    <property type="project" value="TreeGrafter"/>
</dbReference>
<name>E4TGD4_CALNY</name>
<organism evidence="9 10">
    <name type="scientific">Calditerrivibrio nitroreducens (strain DSM 19672 / NBRC 101217 / Yu37-1)</name>
    <dbReference type="NCBI Taxonomy" id="768670"/>
    <lineage>
        <taxon>Bacteria</taxon>
        <taxon>Pseudomonadati</taxon>
        <taxon>Deferribacterota</taxon>
        <taxon>Deferribacteres</taxon>
        <taxon>Deferribacterales</taxon>
        <taxon>Calditerrivibrionaceae</taxon>
    </lineage>
</organism>
<dbReference type="Gene3D" id="2.170.190.11">
    <property type="entry name" value="Molybdopterin biosynthesis moea protein, domain 3"/>
    <property type="match status" value="1"/>
</dbReference>
<keyword evidence="6" id="KW-0479">Metal-binding</keyword>
<reference key="1">
    <citation type="submission" date="2010-11" db="EMBL/GenBank/DDBJ databases">
        <title>The complete genome of chromosome of Calditerrivibrio nitroreducens DSM 19672.</title>
        <authorList>
            <consortium name="US DOE Joint Genome Institute (JGI-PGF)"/>
            <person name="Lucas S."/>
            <person name="Copeland A."/>
            <person name="Lapidus A."/>
            <person name="Bruce D."/>
            <person name="Goodwin L."/>
            <person name="Pitluck S."/>
            <person name="Kyrpides N."/>
            <person name="Mavromatis K."/>
            <person name="Ivanova N."/>
            <person name="Mikhailova N."/>
            <person name="Zeytun A."/>
            <person name="Brettin T."/>
            <person name="Detter J.C."/>
            <person name="Tapia R."/>
            <person name="Han C."/>
            <person name="Land M."/>
            <person name="Hauser L."/>
            <person name="Markowitz V."/>
            <person name="Cheng J.-F."/>
            <person name="Hugenholtz P."/>
            <person name="Woyke T."/>
            <person name="Wu D."/>
            <person name="Spring S."/>
            <person name="Schroeder M."/>
            <person name="Brambilla E."/>
            <person name="Klenk H.-P."/>
            <person name="Eisen J.A."/>
        </authorList>
    </citation>
    <scope>NUCLEOTIDE SEQUENCE [LARGE SCALE GENOMIC DNA]</scope>
    <source>
        <strain>DSM 19672</strain>
    </source>
</reference>
<dbReference type="GO" id="GO:0061599">
    <property type="term" value="F:molybdopterin molybdotransferase activity"/>
    <property type="evidence" value="ECO:0007669"/>
    <property type="project" value="UniProtKB-UniRule"/>
</dbReference>
<dbReference type="SMART" id="SM00852">
    <property type="entry name" value="MoCF_biosynth"/>
    <property type="match status" value="1"/>
</dbReference>
<keyword evidence="7" id="KW-0812">Transmembrane</keyword>
<dbReference type="EMBL" id="CP002347">
    <property type="protein sequence ID" value="ADR18615.1"/>
    <property type="molecule type" value="Genomic_DNA"/>
</dbReference>
<dbReference type="AlphaFoldDB" id="E4TGD4"/>
<dbReference type="Pfam" id="PF03454">
    <property type="entry name" value="MoeA_C"/>
    <property type="match status" value="1"/>
</dbReference>
<dbReference type="KEGG" id="cni:Calni_0704"/>
<keyword evidence="10" id="KW-1185">Reference proteome</keyword>
<dbReference type="Gene3D" id="3.90.105.10">
    <property type="entry name" value="Molybdopterin biosynthesis moea protein, domain 2"/>
    <property type="match status" value="1"/>
</dbReference>
<dbReference type="SUPFAM" id="SSF63867">
    <property type="entry name" value="MoeA C-terminal domain-like"/>
    <property type="match status" value="1"/>
</dbReference>
<dbReference type="Gene3D" id="2.40.340.10">
    <property type="entry name" value="MoeA, C-terminal, domain IV"/>
    <property type="match status" value="1"/>
</dbReference>
<gene>
    <name evidence="9" type="ordered locus">Calni_0704</name>
</gene>
<dbReference type="InterPro" id="IPR001453">
    <property type="entry name" value="MoaB/Mog_dom"/>
</dbReference>
<evidence type="ECO:0000256" key="2">
    <source>
        <dbReference type="ARBA" id="ARBA00005046"/>
    </source>
</evidence>
<comment type="similarity">
    <text evidence="3 6">Belongs to the MoeA family.</text>
</comment>
<dbReference type="GO" id="GO:0046872">
    <property type="term" value="F:metal ion binding"/>
    <property type="evidence" value="ECO:0007669"/>
    <property type="project" value="UniProtKB-UniRule"/>
</dbReference>
<dbReference type="SUPFAM" id="SSF63882">
    <property type="entry name" value="MoeA N-terminal region -like"/>
    <property type="match status" value="1"/>
</dbReference>
<dbReference type="InterPro" id="IPR005110">
    <property type="entry name" value="MoeA_linker/N"/>
</dbReference>
<evidence type="ECO:0000256" key="4">
    <source>
        <dbReference type="ARBA" id="ARBA00023150"/>
    </source>
</evidence>
<dbReference type="Pfam" id="PF03453">
    <property type="entry name" value="MoeA_N"/>
    <property type="match status" value="1"/>
</dbReference>
<dbReference type="EC" id="2.10.1.1" evidence="6"/>
<evidence type="ECO:0000256" key="6">
    <source>
        <dbReference type="RuleBase" id="RU365090"/>
    </source>
</evidence>
<accession>E4TGD4</accession>
<dbReference type="Proteomes" id="UP000007039">
    <property type="component" value="Chromosome"/>
</dbReference>
<evidence type="ECO:0000259" key="8">
    <source>
        <dbReference type="SMART" id="SM00852"/>
    </source>
</evidence>
<comment type="function">
    <text evidence="1 6">Catalyzes the insertion of molybdate into adenylated molybdopterin with the concomitant release of AMP.</text>
</comment>
<keyword evidence="6" id="KW-0460">Magnesium</keyword>
<dbReference type="STRING" id="768670.Calni_0704"/>
<dbReference type="InterPro" id="IPR036688">
    <property type="entry name" value="MoeA_C_domain_IV_sf"/>
</dbReference>
<evidence type="ECO:0000256" key="5">
    <source>
        <dbReference type="ARBA" id="ARBA00047317"/>
    </source>
</evidence>
<dbReference type="GO" id="GO:0006777">
    <property type="term" value="P:Mo-molybdopterin cofactor biosynthetic process"/>
    <property type="evidence" value="ECO:0007669"/>
    <property type="project" value="UniProtKB-UniRule"/>
</dbReference>
<dbReference type="SUPFAM" id="SSF53218">
    <property type="entry name" value="Molybdenum cofactor biosynthesis proteins"/>
    <property type="match status" value="1"/>
</dbReference>
<evidence type="ECO:0000313" key="10">
    <source>
        <dbReference type="Proteomes" id="UP000007039"/>
    </source>
</evidence>
<proteinExistence type="inferred from homology"/>
<reference evidence="9 10" key="2">
    <citation type="journal article" date="2011" name="Stand. Genomic Sci.">
        <title>Complete genome sequence of Calditerrivibrio nitroreducens type strain (Yu37-1).</title>
        <authorList>
            <person name="Pitluck S."/>
            <person name="Sikorski J."/>
            <person name="Zeytun A."/>
            <person name="Lapidus A."/>
            <person name="Nolan M."/>
            <person name="Lucas S."/>
            <person name="Hammon N."/>
            <person name="Deshpande S."/>
            <person name="Cheng J.F."/>
            <person name="Tapia R."/>
            <person name="Han C."/>
            <person name="Goodwin L."/>
            <person name="Liolios K."/>
            <person name="Pagani I."/>
            <person name="Ivanova N."/>
            <person name="Mavromatis K."/>
            <person name="Pati A."/>
            <person name="Chen A."/>
            <person name="Palaniappan K."/>
            <person name="Hauser L."/>
            <person name="Chang Y.J."/>
            <person name="Jeffries C.D."/>
            <person name="Detter J.C."/>
            <person name="Brambilla E."/>
            <person name="Djao O.D."/>
            <person name="Rohde M."/>
            <person name="Spring S."/>
            <person name="Goker M."/>
            <person name="Woyke T."/>
            <person name="Bristow J."/>
            <person name="Eisen J.A."/>
            <person name="Markowitz V."/>
            <person name="Hugenholtz P."/>
            <person name="Kyrpides N.C."/>
            <person name="Klenk H.P."/>
            <person name="Land M."/>
        </authorList>
    </citation>
    <scope>NUCLEOTIDE SEQUENCE [LARGE SCALE GENOMIC DNA]</scope>
    <source>
        <strain evidence="10">DSM 19672 / NBRC 101217 / Yu37-1</strain>
    </source>
</reference>
<dbReference type="HOGENOM" id="CLU_010186_7_0_0"/>
<dbReference type="InterPro" id="IPR005111">
    <property type="entry name" value="MoeA_C_domain_IV"/>
</dbReference>
<evidence type="ECO:0000256" key="7">
    <source>
        <dbReference type="SAM" id="Phobius"/>
    </source>
</evidence>
<feature type="transmembrane region" description="Helical" evidence="7">
    <location>
        <begin position="288"/>
        <end position="309"/>
    </location>
</feature>
<comment type="cofactor">
    <cofactor evidence="6">
        <name>Mg(2+)</name>
        <dbReference type="ChEBI" id="CHEBI:18420"/>
    </cofactor>
</comment>
<keyword evidence="7" id="KW-0472">Membrane</keyword>
<keyword evidence="6" id="KW-0808">Transferase</keyword>
<evidence type="ECO:0000313" key="9">
    <source>
        <dbReference type="EMBL" id="ADR18615.1"/>
    </source>
</evidence>
<feature type="domain" description="MoaB/Mog" evidence="8">
    <location>
        <begin position="176"/>
        <end position="314"/>
    </location>
</feature>
<dbReference type="PANTHER" id="PTHR10192:SF5">
    <property type="entry name" value="GEPHYRIN"/>
    <property type="match status" value="1"/>
</dbReference>
<keyword evidence="6" id="KW-0500">Molybdenum</keyword>
<dbReference type="InterPro" id="IPR038987">
    <property type="entry name" value="MoeA-like"/>
</dbReference>
<protein>
    <recommendedName>
        <fullName evidence="6">Molybdopterin molybdenumtransferase</fullName>
        <ecNumber evidence="6">2.10.1.1</ecNumber>
    </recommendedName>
</protein>
<dbReference type="eggNOG" id="COG0303">
    <property type="taxonomic scope" value="Bacteria"/>
</dbReference>
<dbReference type="Pfam" id="PF00994">
    <property type="entry name" value="MoCF_biosynth"/>
    <property type="match status" value="1"/>
</dbReference>
<evidence type="ECO:0000256" key="3">
    <source>
        <dbReference type="ARBA" id="ARBA00010763"/>
    </source>
</evidence>
<dbReference type="CDD" id="cd00887">
    <property type="entry name" value="MoeA"/>
    <property type="match status" value="1"/>
</dbReference>
<dbReference type="PANTHER" id="PTHR10192">
    <property type="entry name" value="MOLYBDOPTERIN BIOSYNTHESIS PROTEIN"/>
    <property type="match status" value="1"/>
</dbReference>
<evidence type="ECO:0000256" key="1">
    <source>
        <dbReference type="ARBA" id="ARBA00002901"/>
    </source>
</evidence>
<dbReference type="Gene3D" id="3.40.980.10">
    <property type="entry name" value="MoaB/Mog-like domain"/>
    <property type="match status" value="1"/>
</dbReference>
<dbReference type="UniPathway" id="UPA00344"/>
<keyword evidence="4 6" id="KW-0501">Molybdenum cofactor biosynthesis</keyword>
<dbReference type="RefSeq" id="WP_013450828.1">
    <property type="nucleotide sequence ID" value="NC_014758.1"/>
</dbReference>
<comment type="pathway">
    <text evidence="2 6">Cofactor biosynthesis; molybdopterin biosynthesis.</text>
</comment>
<dbReference type="InterPro" id="IPR036135">
    <property type="entry name" value="MoeA_linker/N_sf"/>
</dbReference>
<dbReference type="OrthoDB" id="9804758at2"/>
<keyword evidence="7" id="KW-1133">Transmembrane helix</keyword>
<sequence>MYFPLEAQTLILQYADKVGYEIVPSTEALGRIAYEKVYSNRKLPPRDNSAMDGYVIRWEDYENGIREFRVNGVIKAGDDVSGYHVGKGECYKIMTGGFIPSGGDSVAEIEITDEGAYKVQIDGKMKYGNHVRKAGEDVDLGDEIDIEGKEITPFILSRLLSAGITYIKVSRRLRVGIFSTGGELTFPTDAAYPEKIIDSNGFFARGFLKNFGVDVEYLGIFKDDNEDLKNFLEGIDKKYDILVSSAGISSGDYDVVGNVADELGIKWLIRGIKQKPGKPFSFGFINELPFFALPGNPVSSTFCVFFYLVPFIKKMYGVKDVLPKSVDAYLKGRMKKRNDRVHFNRVLLRYEDGRFVAYPFDSQDSHMIGSIAESNGFCMIPSEMVGEIEEGVLLKVYPYDFKTII</sequence>
<comment type="catalytic activity">
    <reaction evidence="5">
        <text>adenylyl-molybdopterin + molybdate = Mo-molybdopterin + AMP + H(+)</text>
        <dbReference type="Rhea" id="RHEA:35047"/>
        <dbReference type="ChEBI" id="CHEBI:15378"/>
        <dbReference type="ChEBI" id="CHEBI:36264"/>
        <dbReference type="ChEBI" id="CHEBI:62727"/>
        <dbReference type="ChEBI" id="CHEBI:71302"/>
        <dbReference type="ChEBI" id="CHEBI:456215"/>
        <dbReference type="EC" id="2.10.1.1"/>
    </reaction>
</comment>